<evidence type="ECO:0000256" key="1">
    <source>
        <dbReference type="SAM" id="MobiDB-lite"/>
    </source>
</evidence>
<dbReference type="InterPro" id="IPR000210">
    <property type="entry name" value="BTB/POZ_dom"/>
</dbReference>
<dbReference type="AlphaFoldDB" id="A0AAV5WTR5"/>
<dbReference type="EMBL" id="BTSY01000006">
    <property type="protein sequence ID" value="GMT33147.1"/>
    <property type="molecule type" value="Genomic_DNA"/>
</dbReference>
<protein>
    <recommendedName>
        <fullName evidence="2">BTB domain-containing protein</fullName>
    </recommendedName>
</protein>
<reference evidence="3" key="1">
    <citation type="submission" date="2023-10" db="EMBL/GenBank/DDBJ databases">
        <title>Genome assembly of Pristionchus species.</title>
        <authorList>
            <person name="Yoshida K."/>
            <person name="Sommer R.J."/>
        </authorList>
    </citation>
    <scope>NUCLEOTIDE SEQUENCE</scope>
    <source>
        <strain evidence="3">RS5133</strain>
    </source>
</reference>
<dbReference type="Gene3D" id="3.30.710.10">
    <property type="entry name" value="Potassium Channel Kv1.1, Chain A"/>
    <property type="match status" value="1"/>
</dbReference>
<gene>
    <name evidence="3" type="ORF">PFISCL1PPCAC_24444</name>
</gene>
<feature type="region of interest" description="Disordered" evidence="1">
    <location>
        <begin position="30"/>
        <end position="70"/>
    </location>
</feature>
<evidence type="ECO:0000259" key="2">
    <source>
        <dbReference type="PROSITE" id="PS50097"/>
    </source>
</evidence>
<dbReference type="PANTHER" id="PTHR22744:SF14">
    <property type="entry name" value="BTB DOMAIN-CONTAINING PROTEIN-RELATED"/>
    <property type="match status" value="1"/>
</dbReference>
<dbReference type="SMART" id="SM00225">
    <property type="entry name" value="BTB"/>
    <property type="match status" value="1"/>
</dbReference>
<comment type="caution">
    <text evidence="3">The sequence shown here is derived from an EMBL/GenBank/DDBJ whole genome shotgun (WGS) entry which is preliminary data.</text>
</comment>
<organism evidence="3 4">
    <name type="scientific">Pristionchus fissidentatus</name>
    <dbReference type="NCBI Taxonomy" id="1538716"/>
    <lineage>
        <taxon>Eukaryota</taxon>
        <taxon>Metazoa</taxon>
        <taxon>Ecdysozoa</taxon>
        <taxon>Nematoda</taxon>
        <taxon>Chromadorea</taxon>
        <taxon>Rhabditida</taxon>
        <taxon>Rhabditina</taxon>
        <taxon>Diplogasteromorpha</taxon>
        <taxon>Diplogasteroidea</taxon>
        <taxon>Neodiplogasteridae</taxon>
        <taxon>Pristionchus</taxon>
    </lineage>
</organism>
<dbReference type="PANTHER" id="PTHR22744">
    <property type="entry name" value="HELIX LOOP HELIX PROTEIN 21-RELATED"/>
    <property type="match status" value="1"/>
</dbReference>
<dbReference type="Proteomes" id="UP001432322">
    <property type="component" value="Unassembled WGS sequence"/>
</dbReference>
<accession>A0AAV5WTR5</accession>
<dbReference type="Pfam" id="PF00651">
    <property type="entry name" value="BTB"/>
    <property type="match status" value="1"/>
</dbReference>
<feature type="non-terminal residue" evidence="3">
    <location>
        <position position="1"/>
    </location>
</feature>
<evidence type="ECO:0000313" key="3">
    <source>
        <dbReference type="EMBL" id="GMT33147.1"/>
    </source>
</evidence>
<feature type="domain" description="BTB" evidence="2">
    <location>
        <begin position="259"/>
        <end position="326"/>
    </location>
</feature>
<evidence type="ECO:0000313" key="4">
    <source>
        <dbReference type="Proteomes" id="UP001432322"/>
    </source>
</evidence>
<dbReference type="PROSITE" id="PS50097">
    <property type="entry name" value="BTB"/>
    <property type="match status" value="1"/>
</dbReference>
<keyword evidence="4" id="KW-1185">Reference proteome</keyword>
<dbReference type="SUPFAM" id="SSF54695">
    <property type="entry name" value="POZ domain"/>
    <property type="match status" value="1"/>
</dbReference>
<name>A0AAV5WTR5_9BILA</name>
<dbReference type="CDD" id="cd18186">
    <property type="entry name" value="BTB_POZ_ZBTB_KLHL-like"/>
    <property type="match status" value="1"/>
</dbReference>
<sequence length="427" mass="48469">LRRSAYPFLAMSSADAVEEEGNGFVVVPPVENEVEGGDLNGGNGELSEEIPEKKEIDEEETTEGGGNKEDVKETLVENVDRQMARLHEQIRSLATKVASQDKEINVLKQRLSDPLDVSEHTFQFDGTVGESLLTEKFKSEPFEMSGVNVVLCGENSLDSEGEKEIVVWYELQSNSPDVVTLLSQIDVRGDCGTNFIRTSSSSEFIRLGSSFAVAGERHFVAKWQSEFLDKMWNYHLTFLASVKIMKATKQNSIDPNVEQRTTVALGDETVHVIVPYIAEWSEYFRAFFALTMQGVKEDFITIENCTTEDFREMLDVIYPTSKPIDIWNVEKMLHMADRFIMPMLTHKCEVFLNESSKHNFSEIKLLQLADKFDLYYTKNVVLEKIPTFADLRSKVIKAEGYGSLSSEMKQAIDTRYVKLHVQEMDKE</sequence>
<dbReference type="InterPro" id="IPR011333">
    <property type="entry name" value="SKP1/BTB/POZ_sf"/>
</dbReference>
<proteinExistence type="predicted"/>